<evidence type="ECO:0000313" key="1">
    <source>
        <dbReference type="EMBL" id="MEY8661435.1"/>
    </source>
</evidence>
<dbReference type="Proteomes" id="UP001565236">
    <property type="component" value="Unassembled WGS sequence"/>
</dbReference>
<dbReference type="RefSeq" id="WP_369940046.1">
    <property type="nucleotide sequence ID" value="NZ_JBCLUF010000002.1"/>
</dbReference>
<comment type="caution">
    <text evidence="1">The sequence shown here is derived from an EMBL/GenBank/DDBJ whole genome shotgun (WGS) entry which is preliminary data.</text>
</comment>
<protein>
    <submittedName>
        <fullName evidence="1">Uncharacterized protein</fullName>
    </submittedName>
</protein>
<organism evidence="1 2">
    <name type="scientific">Ligilactobacillus faecis</name>
    <dbReference type="NCBI Taxonomy" id="762833"/>
    <lineage>
        <taxon>Bacteria</taxon>
        <taxon>Bacillati</taxon>
        <taxon>Bacillota</taxon>
        <taxon>Bacilli</taxon>
        <taxon>Lactobacillales</taxon>
        <taxon>Lactobacillaceae</taxon>
        <taxon>Ligilactobacillus</taxon>
    </lineage>
</organism>
<dbReference type="EMBL" id="JBCLUF010000002">
    <property type="protein sequence ID" value="MEY8661435.1"/>
    <property type="molecule type" value="Genomic_DNA"/>
</dbReference>
<evidence type="ECO:0000313" key="2">
    <source>
        <dbReference type="Proteomes" id="UP001565236"/>
    </source>
</evidence>
<name>A0ABV4DLS5_9LACO</name>
<gene>
    <name evidence="1" type="ORF">AALT52_00795</name>
</gene>
<reference evidence="1 2" key="1">
    <citation type="submission" date="2024-03" db="EMBL/GenBank/DDBJ databases">
        <title>Mouse gut bacterial collection (mGBC) of GemPharmatech.</title>
        <authorList>
            <person name="He Y."/>
            <person name="Dong L."/>
            <person name="Wu D."/>
            <person name="Gao X."/>
            <person name="Lin Z."/>
        </authorList>
    </citation>
    <scope>NUCLEOTIDE SEQUENCE [LARGE SCALE GENOMIC DNA]</scope>
    <source>
        <strain evidence="1 2">15-30</strain>
    </source>
</reference>
<accession>A0ABV4DLS5</accession>
<proteinExistence type="predicted"/>
<keyword evidence="2" id="KW-1185">Reference proteome</keyword>
<sequence length="271" mass="31483">MRKEKIIRVDINGLSKSELEKLKSMAKKNGAVSLNEYLQFLLRREIETDLIDSEKITYKNYFESMQETLFALSDGYIKSSKYKKKILKSFSKMTDLFSDWLYLMDDDLKEFAEHKELSFDEKEGIVSEKTIQRVSDSEKLKSVLTDESPEILFENQEKKKTKKEQKRIEIRGLSADDIAGLKLLSKQAKAANLNQYMLDQVYLILKNGGLDIYGNRLADDALEVKNSLVKIANQQTRQELHDMEIISKLNVNIELMINWIKFMSLAQTDQL</sequence>